<keyword evidence="2 14" id="KW-0812">Transmembrane</keyword>
<protein>
    <submittedName>
        <fullName evidence="14">Transmembrane GTPase fzo1</fullName>
    </submittedName>
</protein>
<feature type="compositionally biased region" description="Polar residues" evidence="12">
    <location>
        <begin position="12"/>
        <end position="24"/>
    </location>
</feature>
<dbReference type="InterPro" id="IPR045063">
    <property type="entry name" value="Dynamin_N"/>
</dbReference>
<keyword evidence="6" id="KW-1133">Transmembrane helix</keyword>
<keyword evidence="8" id="KW-0496">Mitochondrion</keyword>
<reference evidence="14 15" key="1">
    <citation type="submission" date="2017-04" db="EMBL/GenBank/DDBJ databases">
        <title>Genome sequencing of [Candida] sorbophila.</title>
        <authorList>
            <person name="Ahn J.O."/>
        </authorList>
    </citation>
    <scope>NUCLEOTIDE SEQUENCE [LARGE SCALE GENOMIC DNA]</scope>
    <source>
        <strain evidence="14 15">DS02</strain>
    </source>
</reference>
<keyword evidence="9" id="KW-0342">GTP-binding</keyword>
<dbReference type="GO" id="GO:0008053">
    <property type="term" value="P:mitochondrial fusion"/>
    <property type="evidence" value="ECO:0007669"/>
    <property type="project" value="TreeGrafter"/>
</dbReference>
<keyword evidence="4" id="KW-1000">Mitochondrion outer membrane</keyword>
<name>A0A2T0FIR0_9ASCO</name>
<evidence type="ECO:0000256" key="4">
    <source>
        <dbReference type="ARBA" id="ARBA00022787"/>
    </source>
</evidence>
<gene>
    <name evidence="14" type="ORF">B9G98_02476</name>
</gene>
<dbReference type="InterPro" id="IPR027094">
    <property type="entry name" value="Mitofusin_fam"/>
</dbReference>
<feature type="domain" description="Dynamin-type G" evidence="13">
    <location>
        <begin position="131"/>
        <end position="398"/>
    </location>
</feature>
<evidence type="ECO:0000256" key="9">
    <source>
        <dbReference type="ARBA" id="ARBA00023134"/>
    </source>
</evidence>
<dbReference type="Proteomes" id="UP000238350">
    <property type="component" value="Unassembled WGS sequence"/>
</dbReference>
<comment type="subcellular location">
    <subcellularLocation>
        <location evidence="1">Mitochondrion outer membrane</location>
        <topology evidence="1">Multi-pass membrane protein</topology>
    </subcellularLocation>
</comment>
<dbReference type="Pfam" id="PF00350">
    <property type="entry name" value="Dynamin_N"/>
    <property type="match status" value="1"/>
</dbReference>
<keyword evidence="3" id="KW-0547">Nucleotide-binding</keyword>
<keyword evidence="5" id="KW-0378">Hydrolase</keyword>
<accession>A0A2T0FIR0</accession>
<evidence type="ECO:0000313" key="15">
    <source>
        <dbReference type="Proteomes" id="UP000238350"/>
    </source>
</evidence>
<keyword evidence="10" id="KW-0472">Membrane</keyword>
<dbReference type="STRING" id="45607.A0A2T0FIR0"/>
<keyword evidence="7" id="KW-0175">Coiled coil</keyword>
<evidence type="ECO:0000256" key="11">
    <source>
        <dbReference type="ARBA" id="ARBA00048548"/>
    </source>
</evidence>
<dbReference type="GO" id="GO:0051646">
    <property type="term" value="P:mitochondrion localization"/>
    <property type="evidence" value="ECO:0007669"/>
    <property type="project" value="TreeGrafter"/>
</dbReference>
<evidence type="ECO:0000256" key="2">
    <source>
        <dbReference type="ARBA" id="ARBA00022692"/>
    </source>
</evidence>
<dbReference type="InterPro" id="IPR030381">
    <property type="entry name" value="G_DYNAMIN_dom"/>
</dbReference>
<evidence type="ECO:0000256" key="6">
    <source>
        <dbReference type="ARBA" id="ARBA00022989"/>
    </source>
</evidence>
<comment type="catalytic activity">
    <reaction evidence="11">
        <text>GTP + H2O = GDP + phosphate + H(+)</text>
        <dbReference type="Rhea" id="RHEA:19669"/>
        <dbReference type="ChEBI" id="CHEBI:15377"/>
        <dbReference type="ChEBI" id="CHEBI:15378"/>
        <dbReference type="ChEBI" id="CHEBI:37565"/>
        <dbReference type="ChEBI" id="CHEBI:43474"/>
        <dbReference type="ChEBI" id="CHEBI:58189"/>
    </reaction>
</comment>
<evidence type="ECO:0000256" key="1">
    <source>
        <dbReference type="ARBA" id="ARBA00004374"/>
    </source>
</evidence>
<dbReference type="GO" id="GO:0003924">
    <property type="term" value="F:GTPase activity"/>
    <property type="evidence" value="ECO:0007669"/>
    <property type="project" value="InterPro"/>
</dbReference>
<organism evidence="14 15">
    <name type="scientific">Wickerhamiella sorbophila</name>
    <dbReference type="NCBI Taxonomy" id="45607"/>
    <lineage>
        <taxon>Eukaryota</taxon>
        <taxon>Fungi</taxon>
        <taxon>Dikarya</taxon>
        <taxon>Ascomycota</taxon>
        <taxon>Saccharomycotina</taxon>
        <taxon>Dipodascomycetes</taxon>
        <taxon>Dipodascales</taxon>
        <taxon>Trichomonascaceae</taxon>
        <taxon>Wickerhamiella</taxon>
    </lineage>
</organism>
<evidence type="ECO:0000256" key="8">
    <source>
        <dbReference type="ARBA" id="ARBA00023128"/>
    </source>
</evidence>
<dbReference type="GO" id="GO:0005741">
    <property type="term" value="C:mitochondrial outer membrane"/>
    <property type="evidence" value="ECO:0007669"/>
    <property type="project" value="UniProtKB-SubCell"/>
</dbReference>
<dbReference type="PANTHER" id="PTHR10465">
    <property type="entry name" value="TRANSMEMBRANE GTPASE FZO1"/>
    <property type="match status" value="1"/>
</dbReference>
<evidence type="ECO:0000256" key="3">
    <source>
        <dbReference type="ARBA" id="ARBA00022741"/>
    </source>
</evidence>
<dbReference type="PROSITE" id="PS51718">
    <property type="entry name" value="G_DYNAMIN_2"/>
    <property type="match status" value="1"/>
</dbReference>
<dbReference type="AlphaFoldDB" id="A0A2T0FIR0"/>
<evidence type="ECO:0000256" key="12">
    <source>
        <dbReference type="SAM" id="MobiDB-lite"/>
    </source>
</evidence>
<dbReference type="InterPro" id="IPR027417">
    <property type="entry name" value="P-loop_NTPase"/>
</dbReference>
<dbReference type="FunFam" id="3.40.50.300:FF:000638">
    <property type="entry name" value="Transmembrane GTPase Fzo1, putative"/>
    <property type="match status" value="1"/>
</dbReference>
<comment type="caution">
    <text evidence="14">The sequence shown here is derived from an EMBL/GenBank/DDBJ whole genome shotgun (WGS) entry which is preliminary data.</text>
</comment>
<dbReference type="PANTHER" id="PTHR10465:SF0">
    <property type="entry name" value="SARCALUMENIN"/>
    <property type="match status" value="1"/>
</dbReference>
<feature type="region of interest" description="Disordered" evidence="12">
    <location>
        <begin position="1"/>
        <end position="35"/>
    </location>
</feature>
<feature type="region of interest" description="Disordered" evidence="12">
    <location>
        <begin position="351"/>
        <end position="374"/>
    </location>
</feature>
<dbReference type="Gene3D" id="3.40.50.300">
    <property type="entry name" value="P-loop containing nucleotide triphosphate hydrolases"/>
    <property type="match status" value="1"/>
</dbReference>
<dbReference type="OrthoDB" id="9984778at2759"/>
<feature type="compositionally biased region" description="Pro residues" evidence="12">
    <location>
        <begin position="353"/>
        <end position="366"/>
    </location>
</feature>
<dbReference type="GO" id="GO:0005525">
    <property type="term" value="F:GTP binding"/>
    <property type="evidence" value="ECO:0007669"/>
    <property type="project" value="UniProtKB-KW"/>
</dbReference>
<proteinExistence type="predicted"/>
<dbReference type="EMBL" id="NDIQ01000021">
    <property type="protein sequence ID" value="PRT54856.1"/>
    <property type="molecule type" value="Genomic_DNA"/>
</dbReference>
<dbReference type="RefSeq" id="XP_024664801.1">
    <property type="nucleotide sequence ID" value="XM_024809033.1"/>
</dbReference>
<keyword evidence="15" id="KW-1185">Reference proteome</keyword>
<evidence type="ECO:0000256" key="5">
    <source>
        <dbReference type="ARBA" id="ARBA00022801"/>
    </source>
</evidence>
<dbReference type="SUPFAM" id="SSF52540">
    <property type="entry name" value="P-loop containing nucleoside triphosphate hydrolases"/>
    <property type="match status" value="1"/>
</dbReference>
<evidence type="ECO:0000259" key="13">
    <source>
        <dbReference type="PROSITE" id="PS51718"/>
    </source>
</evidence>
<evidence type="ECO:0000256" key="10">
    <source>
        <dbReference type="ARBA" id="ARBA00023136"/>
    </source>
</evidence>
<sequence length="752" mass="83959">MDSKETLKPDAVSSNGVLEMLSTSEGHRRNVSMSSRNRVDAHLSQVRYSHHAGSLKEWLQEIQDLLGEIKLFSKDNSIILPKEPLAVLQLDLKMGASVVGTSLIDKSTATLLDSRLGQVQLHAVRLLDRISNTRSHVLITGDLNSGKSSLCNALLRRKILPVDQQPCTDVFCEVLDVSNNGGKEEVHAVLLRTTYDIDDPKTYRVFALENLDELVHESKIYSILKVYVYDDRPKEHSLLSNGVVDICLIDAPGLNVDVDKTQELFGRQEEIDLVIFVVSAENHLTQSSKEFIQDTAREKSLVFMVVNNYDKIRDKQRCQERILDQVAGLIPETHKGKGDFVHFVSSLEDRIATPPPSSSGSPPPPDIDVGPGSPDFDKLEASLRQFVLEKRSTSKLLPARNFLVNTLKDVKMLSRTNLDSSAAQFQELKERLDALTPQLDETIAEAAAVSDKIDKDVERLTQAMYTQSMEHLTTVVDQVGAEPVVEYTGLFDIVQYARDTRQALIAKIQDAVVHSEDNAREVTATAVDAIKSIGILHVGEQPAFTKVFQKSAMFSRRRDNLGRSIRAELSVFDFIDLGFLLERPLPVLQASKQALTTSTSSVSNALTLFSIVGGGQLALSSQAARAIDWQLVRKLWVPMVAVVTVGLAAYMVHEMPRTVPRKIARKIAFEIDDMGYVRANADRIAGECRKVLKYPSQDVRSAFQTKVEQVARERDDLEKHTYEAQYSREFFTKVDDDSDKLYQKVEALNLVD</sequence>
<evidence type="ECO:0000313" key="14">
    <source>
        <dbReference type="EMBL" id="PRT54856.1"/>
    </source>
</evidence>
<evidence type="ECO:0000256" key="7">
    <source>
        <dbReference type="ARBA" id="ARBA00023054"/>
    </source>
</evidence>
<dbReference type="GeneID" id="36516224"/>